<evidence type="ECO:0000256" key="12">
    <source>
        <dbReference type="ARBA" id="ARBA00023239"/>
    </source>
</evidence>
<evidence type="ECO:0000256" key="15">
    <source>
        <dbReference type="RuleBase" id="RU364045"/>
    </source>
</evidence>
<dbReference type="SUPFAM" id="SSF56322">
    <property type="entry name" value="ADC synthase"/>
    <property type="match status" value="1"/>
</dbReference>
<dbReference type="EMBL" id="FQZP01000005">
    <property type="protein sequence ID" value="SHI59854.1"/>
    <property type="molecule type" value="Genomic_DNA"/>
</dbReference>
<keyword evidence="12 15" id="KW-0456">Lyase</keyword>
<dbReference type="EC" id="4.1.3.27" evidence="5 15"/>
<evidence type="ECO:0000256" key="2">
    <source>
        <dbReference type="ARBA" id="ARBA00004873"/>
    </source>
</evidence>
<dbReference type="GO" id="GO:0000162">
    <property type="term" value="P:L-tryptophan biosynthetic process"/>
    <property type="evidence" value="ECO:0007669"/>
    <property type="project" value="UniProtKB-UniPathway"/>
</dbReference>
<accession>A0A1M6CGI3</accession>
<evidence type="ECO:0000256" key="5">
    <source>
        <dbReference type="ARBA" id="ARBA00012266"/>
    </source>
</evidence>
<dbReference type="OrthoDB" id="9803598at2"/>
<sequence>MRRGEARTTPDLAEIRRLAQDYHLIPVCREIYADITTPIALLRRIARISDRYFLLESVEGGEKWGRYSFLGFDPIAHVVLKDGELTIEDGQKRTLHTRKPYEALRSFLSAYKAPRLPGMPPFAGGFVGYFSYAMIGYAEPVLKLRSSEFNDLDLMLFDKVIAYDHLKQKISIVANMRTDRLEENYQKALDAIEDIVRVITDQAPLPETEAKTVPCFSCNVSKEEFCEMVQKTKVYIKAGDIFQAVISRRFEAEYASSLLDAYRVLRTTNPSPYMVFLQNRDLQLISTSPETLVRLQGRKLTTFPIAGTMPRGLTADEDLALEKHLLADEKELAEHDMLVDLARNDLGKISEYGSVRVTQYRAIQRYSRVMHITSEVEGRIRKDRDALDAIEALLPAGTLSGAPKIRACEIIEELEKAPRGIYGGAIGYIDFTGNMDACIAIRMAVKKDGKVYVQAGGGVVADSIAEREYEESGNKAKAVIEAIMAAGEVDA</sequence>
<evidence type="ECO:0000256" key="3">
    <source>
        <dbReference type="ARBA" id="ARBA00009562"/>
    </source>
</evidence>
<dbReference type="PANTHER" id="PTHR11236:SF48">
    <property type="entry name" value="ISOCHORISMATE SYNTHASE MENF"/>
    <property type="match status" value="1"/>
</dbReference>
<dbReference type="PRINTS" id="PR00095">
    <property type="entry name" value="ANTSNTHASEI"/>
</dbReference>
<comment type="function">
    <text evidence="13 15">Part of a heterotetrameric complex that catalyzes the two-step biosynthesis of anthranilate, an intermediate in the biosynthesis of L-tryptophan. In the first step, the glutamine-binding beta subunit (TrpG) of anthranilate synthase (AS) provides the glutamine amidotransferase activity which generates ammonia as a substrate that, along with chorismate, is used in the second step, catalyzed by the large alpha subunit of AS (TrpE) to produce anthranilate. In the absence of TrpG, TrpE can synthesize anthranilate directly from chorismate and high concentrations of ammonia.</text>
</comment>
<dbReference type="Gene3D" id="3.60.120.10">
    <property type="entry name" value="Anthranilate synthase"/>
    <property type="match status" value="1"/>
</dbReference>
<evidence type="ECO:0000256" key="10">
    <source>
        <dbReference type="ARBA" id="ARBA00022842"/>
    </source>
</evidence>
<dbReference type="InterPro" id="IPR006805">
    <property type="entry name" value="Anth_synth_I_N"/>
</dbReference>
<evidence type="ECO:0000256" key="11">
    <source>
        <dbReference type="ARBA" id="ARBA00023141"/>
    </source>
</evidence>
<evidence type="ECO:0000313" key="18">
    <source>
        <dbReference type="EMBL" id="SHI59854.1"/>
    </source>
</evidence>
<feature type="domain" description="Chorismate-utilising enzyme C-terminal" evidence="16">
    <location>
        <begin position="222"/>
        <end position="475"/>
    </location>
</feature>
<dbReference type="GO" id="GO:0004049">
    <property type="term" value="F:anthranilate synthase activity"/>
    <property type="evidence" value="ECO:0007669"/>
    <property type="project" value="UniProtKB-EC"/>
</dbReference>
<evidence type="ECO:0000256" key="6">
    <source>
        <dbReference type="ARBA" id="ARBA00020653"/>
    </source>
</evidence>
<protein>
    <recommendedName>
        <fullName evidence="6 15">Anthranilate synthase component 1</fullName>
        <ecNumber evidence="5 15">4.1.3.27</ecNumber>
    </recommendedName>
</protein>
<dbReference type="InterPro" id="IPR005801">
    <property type="entry name" value="ADC_synthase"/>
</dbReference>
<evidence type="ECO:0000256" key="1">
    <source>
        <dbReference type="ARBA" id="ARBA00001946"/>
    </source>
</evidence>
<proteinExistence type="inferred from homology"/>
<dbReference type="RefSeq" id="WP_149677780.1">
    <property type="nucleotide sequence ID" value="NZ_FQZP01000005.1"/>
</dbReference>
<evidence type="ECO:0000256" key="4">
    <source>
        <dbReference type="ARBA" id="ARBA00011575"/>
    </source>
</evidence>
<keyword evidence="7 15" id="KW-0028">Amino-acid biosynthesis</keyword>
<dbReference type="InterPro" id="IPR015890">
    <property type="entry name" value="Chorismate_C"/>
</dbReference>
<comment type="pathway">
    <text evidence="2 15">Amino-acid biosynthesis; L-tryptophan biosynthesis; L-tryptophan from chorismate: step 1/5.</text>
</comment>
<dbReference type="UniPathway" id="UPA00035">
    <property type="reaction ID" value="UER00040"/>
</dbReference>
<evidence type="ECO:0000256" key="7">
    <source>
        <dbReference type="ARBA" id="ARBA00022605"/>
    </source>
</evidence>
<dbReference type="NCBIfam" id="TIGR00564">
    <property type="entry name" value="trpE_most"/>
    <property type="match status" value="1"/>
</dbReference>
<feature type="domain" description="Anthranilate synthase component I N-terminal" evidence="17">
    <location>
        <begin position="34"/>
        <end position="170"/>
    </location>
</feature>
<dbReference type="Proteomes" id="UP000324781">
    <property type="component" value="Unassembled WGS sequence"/>
</dbReference>
<gene>
    <name evidence="15" type="primary">trpE</name>
    <name evidence="18" type="ORF">SAMN05444373_10058</name>
</gene>
<comment type="catalytic activity">
    <reaction evidence="14 15">
        <text>chorismate + L-glutamine = anthranilate + pyruvate + L-glutamate + H(+)</text>
        <dbReference type="Rhea" id="RHEA:21732"/>
        <dbReference type="ChEBI" id="CHEBI:15361"/>
        <dbReference type="ChEBI" id="CHEBI:15378"/>
        <dbReference type="ChEBI" id="CHEBI:16567"/>
        <dbReference type="ChEBI" id="CHEBI:29748"/>
        <dbReference type="ChEBI" id="CHEBI:29985"/>
        <dbReference type="ChEBI" id="CHEBI:58359"/>
        <dbReference type="EC" id="4.1.3.27"/>
    </reaction>
</comment>
<comment type="cofactor">
    <cofactor evidence="1 15">
        <name>Mg(2+)</name>
        <dbReference type="ChEBI" id="CHEBI:18420"/>
    </cofactor>
</comment>
<keyword evidence="11 15" id="KW-0057">Aromatic amino acid biosynthesis</keyword>
<keyword evidence="8 15" id="KW-0479">Metal-binding</keyword>
<dbReference type="AlphaFoldDB" id="A0A1M6CGI3"/>
<organism evidence="18 19">
    <name type="scientific">Thermoclostridium caenicola</name>
    <dbReference type="NCBI Taxonomy" id="659425"/>
    <lineage>
        <taxon>Bacteria</taxon>
        <taxon>Bacillati</taxon>
        <taxon>Bacillota</taxon>
        <taxon>Clostridia</taxon>
        <taxon>Eubacteriales</taxon>
        <taxon>Oscillospiraceae</taxon>
        <taxon>Thermoclostridium</taxon>
    </lineage>
</organism>
<evidence type="ECO:0000256" key="8">
    <source>
        <dbReference type="ARBA" id="ARBA00022723"/>
    </source>
</evidence>
<dbReference type="InterPro" id="IPR005256">
    <property type="entry name" value="Anth_synth_I_PabB"/>
</dbReference>
<evidence type="ECO:0000313" key="19">
    <source>
        <dbReference type="Proteomes" id="UP000324781"/>
    </source>
</evidence>
<comment type="similarity">
    <text evidence="3 15">Belongs to the anthranilate synthase component I family.</text>
</comment>
<keyword evidence="19" id="KW-1185">Reference proteome</keyword>
<evidence type="ECO:0000256" key="9">
    <source>
        <dbReference type="ARBA" id="ARBA00022822"/>
    </source>
</evidence>
<keyword evidence="9 15" id="KW-0822">Tryptophan biosynthesis</keyword>
<evidence type="ECO:0000256" key="14">
    <source>
        <dbReference type="ARBA" id="ARBA00047683"/>
    </source>
</evidence>
<reference evidence="18 19" key="1">
    <citation type="submission" date="2016-11" db="EMBL/GenBank/DDBJ databases">
        <authorList>
            <person name="Varghese N."/>
            <person name="Submissions S."/>
        </authorList>
    </citation>
    <scope>NUCLEOTIDE SEQUENCE [LARGE SCALE GENOMIC DNA]</scope>
    <source>
        <strain evidence="18 19">DSM 19027</strain>
    </source>
</reference>
<dbReference type="Pfam" id="PF04715">
    <property type="entry name" value="Anth_synt_I_N"/>
    <property type="match status" value="1"/>
</dbReference>
<evidence type="ECO:0000259" key="16">
    <source>
        <dbReference type="Pfam" id="PF00425"/>
    </source>
</evidence>
<evidence type="ECO:0000259" key="17">
    <source>
        <dbReference type="Pfam" id="PF04715"/>
    </source>
</evidence>
<comment type="subunit">
    <text evidence="4 15">Heterotetramer consisting of two non-identical subunits: a beta subunit (TrpG) and a large alpha subunit (TrpE).</text>
</comment>
<keyword evidence="10 15" id="KW-0460">Magnesium</keyword>
<dbReference type="InterPro" id="IPR019999">
    <property type="entry name" value="Anth_synth_I-like"/>
</dbReference>
<dbReference type="Pfam" id="PF00425">
    <property type="entry name" value="Chorismate_bind"/>
    <property type="match status" value="1"/>
</dbReference>
<dbReference type="PANTHER" id="PTHR11236">
    <property type="entry name" value="AMINOBENZOATE/ANTHRANILATE SYNTHASE"/>
    <property type="match status" value="1"/>
</dbReference>
<evidence type="ECO:0000256" key="13">
    <source>
        <dbReference type="ARBA" id="ARBA00025634"/>
    </source>
</evidence>
<dbReference type="GO" id="GO:0046872">
    <property type="term" value="F:metal ion binding"/>
    <property type="evidence" value="ECO:0007669"/>
    <property type="project" value="UniProtKB-KW"/>
</dbReference>
<name>A0A1M6CGI3_9FIRM</name>